<protein>
    <submittedName>
        <fullName evidence="3">Protein CapI</fullName>
    </submittedName>
    <submittedName>
        <fullName evidence="4">UDP-glucuronate 4-epimerase</fullName>
    </submittedName>
</protein>
<evidence type="ECO:0000256" key="1">
    <source>
        <dbReference type="ARBA" id="ARBA00023027"/>
    </source>
</evidence>
<evidence type="ECO:0000313" key="5">
    <source>
        <dbReference type="Proteomes" id="UP000034029"/>
    </source>
</evidence>
<dbReference type="SUPFAM" id="SSF51735">
    <property type="entry name" value="NAD(P)-binding Rossmann-fold domains"/>
    <property type="match status" value="1"/>
</dbReference>
<evidence type="ECO:0000313" key="6">
    <source>
        <dbReference type="Proteomes" id="UP000183090"/>
    </source>
</evidence>
<reference evidence="4 6" key="3">
    <citation type="submission" date="2016-10" db="EMBL/GenBank/DDBJ databases">
        <authorList>
            <person name="Varghese N."/>
            <person name="Submissions S."/>
        </authorList>
    </citation>
    <scope>NUCLEOTIDE SEQUENCE [LARGE SCALE GENOMIC DNA]</scope>
    <source>
        <strain evidence="4 6">CGMCC 1.6501</strain>
    </source>
</reference>
<feature type="domain" description="NAD-dependent epimerase/dehydratase" evidence="2">
    <location>
        <begin position="4"/>
        <end position="234"/>
    </location>
</feature>
<evidence type="ECO:0000313" key="4">
    <source>
        <dbReference type="EMBL" id="SFK51097.1"/>
    </source>
</evidence>
<reference evidence="5" key="2">
    <citation type="submission" date="2015-04" db="EMBL/GenBank/DDBJ databases">
        <title>Complete genome sequence of Salinicoccus halodurans strain H3B36, isolated from the Qaidam basin of China.</title>
        <authorList>
            <person name="Ma Y."/>
            <person name="Jiang K."/>
            <person name="Xue Y."/>
        </authorList>
    </citation>
    <scope>NUCLEOTIDE SEQUENCE [LARGE SCALE GENOMIC DNA]</scope>
    <source>
        <strain evidence="5">H3B36</strain>
    </source>
</reference>
<proteinExistence type="predicted"/>
<keyword evidence="1" id="KW-0520">NAD</keyword>
<dbReference type="CDD" id="cd05253">
    <property type="entry name" value="UDP_GE_SDE_e"/>
    <property type="match status" value="1"/>
</dbReference>
<evidence type="ECO:0000259" key="2">
    <source>
        <dbReference type="Pfam" id="PF01370"/>
    </source>
</evidence>
<gene>
    <name evidence="3" type="ORF">AAT16_04130</name>
    <name evidence="4" type="ORF">SAMN05216235_0063</name>
</gene>
<dbReference type="Pfam" id="PF01370">
    <property type="entry name" value="Epimerase"/>
    <property type="match status" value="1"/>
</dbReference>
<evidence type="ECO:0000313" key="3">
    <source>
        <dbReference type="EMBL" id="AKG73472.1"/>
    </source>
</evidence>
<name>A0A0F7HJD7_9STAP</name>
<dbReference type="PRINTS" id="PR01713">
    <property type="entry name" value="NUCEPIMERASE"/>
</dbReference>
<sequence>MKKILVTGSAGFIGSHLSARLLQEGYTVAGIDNLNDYYDVGLKKDRLELLLQNRVKSYEADISDTGSVMEIFESEKPDIVINLAAQAGVRYSLENPHAYITSNINGFTNILEACRHQKVEQLIYASSSSVYGANTSKPFSTSDNIDHPLSLYAATKKANELMAHTYSHLYRLPTTGLRFFTVYGPWGRPDMALFKFTKAILEDRPIDVYNNGDMLRDFTYVDDIVESIHRLVKLTPKPDPEWSGDNPNPSSSNAPYRIYNIGNNAPVRLMAFIEAIENRLGKKGEKNFMPLQPGDVPETYADVEDLFRTTGFRPSTDIQDGVNHFIDWYLGYYSTEPVAESRVI</sequence>
<reference evidence="3 5" key="1">
    <citation type="journal article" date="2015" name="Int. J. Syst. Evol. Microbiol.">
        <title>Complete genome sequence of Salinicoccus halodurans H3B36, isolated from the Qaidam Basin in China.</title>
        <authorList>
            <person name="Jiang K."/>
            <person name="Xue Y."/>
            <person name="Ma Y."/>
        </authorList>
    </citation>
    <scope>NUCLEOTIDE SEQUENCE [LARGE SCALE GENOMIC DNA]</scope>
    <source>
        <strain evidence="3 5">H3B36</strain>
    </source>
</reference>
<dbReference type="Gene3D" id="3.40.50.720">
    <property type="entry name" value="NAD(P)-binding Rossmann-like Domain"/>
    <property type="match status" value="1"/>
</dbReference>
<dbReference type="PANTHER" id="PTHR43574">
    <property type="entry name" value="EPIMERASE-RELATED"/>
    <property type="match status" value="1"/>
</dbReference>
<dbReference type="InterPro" id="IPR001509">
    <property type="entry name" value="Epimerase_deHydtase"/>
</dbReference>
<dbReference type="EMBL" id="FOTB01000001">
    <property type="protein sequence ID" value="SFK51097.1"/>
    <property type="molecule type" value="Genomic_DNA"/>
</dbReference>
<dbReference type="Proteomes" id="UP000183090">
    <property type="component" value="Unassembled WGS sequence"/>
</dbReference>
<dbReference type="Proteomes" id="UP000034029">
    <property type="component" value="Chromosome"/>
</dbReference>
<organism evidence="4 6">
    <name type="scientific">Salinicoccus halodurans</name>
    <dbReference type="NCBI Taxonomy" id="407035"/>
    <lineage>
        <taxon>Bacteria</taxon>
        <taxon>Bacillati</taxon>
        <taxon>Bacillota</taxon>
        <taxon>Bacilli</taxon>
        <taxon>Bacillales</taxon>
        <taxon>Staphylococcaceae</taxon>
        <taxon>Salinicoccus</taxon>
    </lineage>
</organism>
<dbReference type="EMBL" id="CP011366">
    <property type="protein sequence ID" value="AKG73472.1"/>
    <property type="molecule type" value="Genomic_DNA"/>
</dbReference>
<dbReference type="KEGG" id="shv:AAT16_04130"/>
<dbReference type="InterPro" id="IPR036291">
    <property type="entry name" value="NAD(P)-bd_dom_sf"/>
</dbReference>
<keyword evidence="5" id="KW-1185">Reference proteome</keyword>
<dbReference type="RefSeq" id="WP_046789662.1">
    <property type="nucleotide sequence ID" value="NZ_CP011366.1"/>
</dbReference>
<accession>A0A0F7HJD7</accession>
<dbReference type="OrthoDB" id="9801785at2"/>
<dbReference type="AlphaFoldDB" id="A0A0F7HJD7"/>